<accession>A0A6L9G1Q2</accession>
<keyword evidence="1" id="KW-1133">Transmembrane helix</keyword>
<comment type="caution">
    <text evidence="2">The sequence shown here is derived from an EMBL/GenBank/DDBJ whole genome shotgun (WGS) entry which is preliminary data.</text>
</comment>
<keyword evidence="1" id="KW-0812">Transmembrane</keyword>
<feature type="transmembrane region" description="Helical" evidence="1">
    <location>
        <begin position="31"/>
        <end position="53"/>
    </location>
</feature>
<name>A0A6L9G1Q2_9MICC</name>
<evidence type="ECO:0000313" key="2">
    <source>
        <dbReference type="EMBL" id="NAZ14805.1"/>
    </source>
</evidence>
<organism evidence="2 3">
    <name type="scientific">Glutamicibacter soli</name>
    <dbReference type="NCBI Taxonomy" id="453836"/>
    <lineage>
        <taxon>Bacteria</taxon>
        <taxon>Bacillati</taxon>
        <taxon>Actinomycetota</taxon>
        <taxon>Actinomycetes</taxon>
        <taxon>Micrococcales</taxon>
        <taxon>Micrococcaceae</taxon>
        <taxon>Glutamicibacter</taxon>
    </lineage>
</organism>
<dbReference type="Proteomes" id="UP000477543">
    <property type="component" value="Unassembled WGS sequence"/>
</dbReference>
<evidence type="ECO:0000313" key="3">
    <source>
        <dbReference type="Proteomes" id="UP000477543"/>
    </source>
</evidence>
<proteinExistence type="predicted"/>
<dbReference type="RefSeq" id="WP_161447098.1">
    <property type="nucleotide sequence ID" value="NZ_WYDN01000001.1"/>
</dbReference>
<evidence type="ECO:0000256" key="1">
    <source>
        <dbReference type="SAM" id="Phobius"/>
    </source>
</evidence>
<gene>
    <name evidence="2" type="ORF">GT020_01805</name>
</gene>
<dbReference type="EMBL" id="WYDN01000001">
    <property type="protein sequence ID" value="NAZ14805.1"/>
    <property type="molecule type" value="Genomic_DNA"/>
</dbReference>
<sequence length="204" mass="22936">MITAEKIVCELIDRQHLRGECILSGPGALEWASALSGVISTMLAIGFGVWSILQSRSERERANEAERRVRLGQVSDRIIDAFSKISETEYVQYQDLPWVTTHMQTLHQALKPFGKVADEFYDEVSKFAVEISSFVSVLFIHESESEWVMPKQIKLELVAGLRLRGAVGTLRSGLNAFVYAEDNDARRQALDNFVAAKKHTSFSE</sequence>
<reference evidence="2 3" key="1">
    <citation type="submission" date="2020-01" db="EMBL/GenBank/DDBJ databases">
        <title>Glutamicibacter soli M275.</title>
        <authorList>
            <person name="Meng X."/>
        </authorList>
    </citation>
    <scope>NUCLEOTIDE SEQUENCE [LARGE SCALE GENOMIC DNA]</scope>
    <source>
        <strain evidence="2 3">M275</strain>
    </source>
</reference>
<protein>
    <submittedName>
        <fullName evidence="2">Uncharacterized protein</fullName>
    </submittedName>
</protein>
<keyword evidence="1" id="KW-0472">Membrane</keyword>
<dbReference type="AlphaFoldDB" id="A0A6L9G1Q2"/>